<proteinExistence type="predicted"/>
<keyword evidence="1" id="KW-0805">Transcription regulation</keyword>
<keyword evidence="3" id="KW-0804">Transcription</keyword>
<dbReference type="InterPro" id="IPR018062">
    <property type="entry name" value="HTH_AraC-typ_CS"/>
</dbReference>
<dbReference type="PROSITE" id="PS00041">
    <property type="entry name" value="HTH_ARAC_FAMILY_1"/>
    <property type="match status" value="1"/>
</dbReference>
<keyword evidence="6" id="KW-1185">Reference proteome</keyword>
<dbReference type="PANTHER" id="PTHR46796">
    <property type="entry name" value="HTH-TYPE TRANSCRIPTIONAL ACTIVATOR RHAS-RELATED"/>
    <property type="match status" value="1"/>
</dbReference>
<evidence type="ECO:0000259" key="4">
    <source>
        <dbReference type="PROSITE" id="PS01124"/>
    </source>
</evidence>
<name>A0AA42CP44_9HYPH</name>
<dbReference type="InterPro" id="IPR009057">
    <property type="entry name" value="Homeodomain-like_sf"/>
</dbReference>
<dbReference type="InterPro" id="IPR050204">
    <property type="entry name" value="AraC_XylS_family_regulators"/>
</dbReference>
<dbReference type="GO" id="GO:0003700">
    <property type="term" value="F:DNA-binding transcription factor activity"/>
    <property type="evidence" value="ECO:0007669"/>
    <property type="project" value="InterPro"/>
</dbReference>
<dbReference type="Pfam" id="PF12833">
    <property type="entry name" value="HTH_18"/>
    <property type="match status" value="1"/>
</dbReference>
<dbReference type="PROSITE" id="PS01124">
    <property type="entry name" value="HTH_ARAC_FAMILY_2"/>
    <property type="match status" value="1"/>
</dbReference>
<evidence type="ECO:0000313" key="6">
    <source>
        <dbReference type="Proteomes" id="UP001165667"/>
    </source>
</evidence>
<comment type="caution">
    <text evidence="5">The sequence shown here is derived from an EMBL/GenBank/DDBJ whole genome shotgun (WGS) entry which is preliminary data.</text>
</comment>
<dbReference type="InterPro" id="IPR018060">
    <property type="entry name" value="HTH_AraC"/>
</dbReference>
<dbReference type="EMBL" id="JAMOIM010000013">
    <property type="protein sequence ID" value="MCW6510052.1"/>
    <property type="molecule type" value="Genomic_DNA"/>
</dbReference>
<organism evidence="5 6">
    <name type="scientific">Lichenifustis flavocetrariae</name>
    <dbReference type="NCBI Taxonomy" id="2949735"/>
    <lineage>
        <taxon>Bacteria</taxon>
        <taxon>Pseudomonadati</taxon>
        <taxon>Pseudomonadota</taxon>
        <taxon>Alphaproteobacteria</taxon>
        <taxon>Hyphomicrobiales</taxon>
        <taxon>Lichenihabitantaceae</taxon>
        <taxon>Lichenifustis</taxon>
    </lineage>
</organism>
<evidence type="ECO:0000256" key="3">
    <source>
        <dbReference type="ARBA" id="ARBA00023163"/>
    </source>
</evidence>
<dbReference type="GO" id="GO:0043565">
    <property type="term" value="F:sequence-specific DNA binding"/>
    <property type="evidence" value="ECO:0007669"/>
    <property type="project" value="InterPro"/>
</dbReference>
<reference evidence="5" key="1">
    <citation type="submission" date="2022-05" db="EMBL/GenBank/DDBJ databases">
        <authorList>
            <person name="Pankratov T."/>
        </authorList>
    </citation>
    <scope>NUCLEOTIDE SEQUENCE</scope>
    <source>
        <strain evidence="5">BP6-180914</strain>
    </source>
</reference>
<evidence type="ECO:0000256" key="1">
    <source>
        <dbReference type="ARBA" id="ARBA00023015"/>
    </source>
</evidence>
<keyword evidence="2" id="KW-0238">DNA-binding</keyword>
<dbReference type="Gene3D" id="1.10.10.60">
    <property type="entry name" value="Homeodomain-like"/>
    <property type="match status" value="2"/>
</dbReference>
<dbReference type="SMART" id="SM00342">
    <property type="entry name" value="HTH_ARAC"/>
    <property type="match status" value="1"/>
</dbReference>
<evidence type="ECO:0000313" key="5">
    <source>
        <dbReference type="EMBL" id="MCW6510052.1"/>
    </source>
</evidence>
<protein>
    <submittedName>
        <fullName evidence="5">AraC family transcriptional regulator</fullName>
    </submittedName>
</protein>
<dbReference type="AlphaFoldDB" id="A0AA42CP44"/>
<dbReference type="SUPFAM" id="SSF46689">
    <property type="entry name" value="Homeodomain-like"/>
    <property type="match status" value="2"/>
</dbReference>
<dbReference type="Proteomes" id="UP001165667">
    <property type="component" value="Unassembled WGS sequence"/>
</dbReference>
<gene>
    <name evidence="5" type="ORF">M8523_18695</name>
</gene>
<accession>A0AA42CP44</accession>
<dbReference type="PANTHER" id="PTHR46796:SF7">
    <property type="entry name" value="ARAC FAMILY TRANSCRIPTIONAL REGULATOR"/>
    <property type="match status" value="1"/>
</dbReference>
<feature type="domain" description="HTH araC/xylS-type" evidence="4">
    <location>
        <begin position="42"/>
        <end position="139"/>
    </location>
</feature>
<evidence type="ECO:0000256" key="2">
    <source>
        <dbReference type="ARBA" id="ARBA00023125"/>
    </source>
</evidence>
<sequence length="139" mass="15047">MTEFVVVRLMELLLVGLLRDETFEVKAPSSGLLAGLADPVIARALAALHGDIARPWTTSVLARLCGTCRSGFSTHFKRVVGVAPMTYLHRWRMAVARDELRKGRLAIGEIALLVGFRSGSAFSTAFSRVVGCSPTRFAA</sequence>